<name>A0A7J6W409_THATH</name>
<reference evidence="1 2" key="1">
    <citation type="submission" date="2020-06" db="EMBL/GenBank/DDBJ databases">
        <title>Transcriptomic and genomic resources for Thalictrum thalictroides and T. hernandezii: Facilitating candidate gene discovery in an emerging model plant lineage.</title>
        <authorList>
            <person name="Arias T."/>
            <person name="Riano-Pachon D.M."/>
            <person name="Di Stilio V.S."/>
        </authorList>
    </citation>
    <scope>NUCLEOTIDE SEQUENCE [LARGE SCALE GENOMIC DNA]</scope>
    <source>
        <strain evidence="2">cv. WT478/WT964</strain>
        <tissue evidence="1">Leaves</tissue>
    </source>
</reference>
<comment type="caution">
    <text evidence="1">The sequence shown here is derived from an EMBL/GenBank/DDBJ whole genome shotgun (WGS) entry which is preliminary data.</text>
</comment>
<proteinExistence type="predicted"/>
<dbReference type="Proteomes" id="UP000554482">
    <property type="component" value="Unassembled WGS sequence"/>
</dbReference>
<dbReference type="AlphaFoldDB" id="A0A7J6W409"/>
<evidence type="ECO:0000313" key="2">
    <source>
        <dbReference type="Proteomes" id="UP000554482"/>
    </source>
</evidence>
<keyword evidence="2" id="KW-1185">Reference proteome</keyword>
<sequence>MPKHNGYNPKSACQSCNSITKIKENEIRLELLRNKNRLIESDEMGMKIEMVSVPTGRPST</sequence>
<gene>
    <name evidence="1" type="ORF">FRX31_019170</name>
</gene>
<organism evidence="1 2">
    <name type="scientific">Thalictrum thalictroides</name>
    <name type="common">Rue-anemone</name>
    <name type="synonym">Anemone thalictroides</name>
    <dbReference type="NCBI Taxonomy" id="46969"/>
    <lineage>
        <taxon>Eukaryota</taxon>
        <taxon>Viridiplantae</taxon>
        <taxon>Streptophyta</taxon>
        <taxon>Embryophyta</taxon>
        <taxon>Tracheophyta</taxon>
        <taxon>Spermatophyta</taxon>
        <taxon>Magnoliopsida</taxon>
        <taxon>Ranunculales</taxon>
        <taxon>Ranunculaceae</taxon>
        <taxon>Thalictroideae</taxon>
        <taxon>Thalictrum</taxon>
    </lineage>
</organism>
<evidence type="ECO:0000313" key="1">
    <source>
        <dbReference type="EMBL" id="KAF5191240.1"/>
    </source>
</evidence>
<accession>A0A7J6W409</accession>
<dbReference type="EMBL" id="JABWDY010023025">
    <property type="protein sequence ID" value="KAF5191240.1"/>
    <property type="molecule type" value="Genomic_DNA"/>
</dbReference>
<protein>
    <submittedName>
        <fullName evidence="1">Uncharacterized protein</fullName>
    </submittedName>
</protein>